<organism evidence="1">
    <name type="scientific">Anguilla anguilla</name>
    <name type="common">European freshwater eel</name>
    <name type="synonym">Muraena anguilla</name>
    <dbReference type="NCBI Taxonomy" id="7936"/>
    <lineage>
        <taxon>Eukaryota</taxon>
        <taxon>Metazoa</taxon>
        <taxon>Chordata</taxon>
        <taxon>Craniata</taxon>
        <taxon>Vertebrata</taxon>
        <taxon>Euteleostomi</taxon>
        <taxon>Actinopterygii</taxon>
        <taxon>Neopterygii</taxon>
        <taxon>Teleostei</taxon>
        <taxon>Anguilliformes</taxon>
        <taxon>Anguillidae</taxon>
        <taxon>Anguilla</taxon>
    </lineage>
</organism>
<protein>
    <submittedName>
        <fullName evidence="1">Uncharacterized protein</fullName>
    </submittedName>
</protein>
<evidence type="ECO:0000313" key="1">
    <source>
        <dbReference type="EMBL" id="JAH09629.1"/>
    </source>
</evidence>
<reference evidence="1" key="1">
    <citation type="submission" date="2014-11" db="EMBL/GenBank/DDBJ databases">
        <authorList>
            <person name="Amaro Gonzalez C."/>
        </authorList>
    </citation>
    <scope>NUCLEOTIDE SEQUENCE</scope>
</reference>
<reference evidence="1" key="2">
    <citation type="journal article" date="2015" name="Fish Shellfish Immunol.">
        <title>Early steps in the European eel (Anguilla anguilla)-Vibrio vulnificus interaction in the gills: Role of the RtxA13 toxin.</title>
        <authorList>
            <person name="Callol A."/>
            <person name="Pajuelo D."/>
            <person name="Ebbesson L."/>
            <person name="Teles M."/>
            <person name="MacKenzie S."/>
            <person name="Amaro C."/>
        </authorList>
    </citation>
    <scope>NUCLEOTIDE SEQUENCE</scope>
</reference>
<sequence>MVTGPPFPLQHKNMVSLLLIFCTEMLRKLSSK</sequence>
<dbReference type="EMBL" id="GBXM01098948">
    <property type="protein sequence ID" value="JAH09629.1"/>
    <property type="molecule type" value="Transcribed_RNA"/>
</dbReference>
<dbReference type="AlphaFoldDB" id="A0A0E9PYQ3"/>
<accession>A0A0E9PYQ3</accession>
<proteinExistence type="predicted"/>
<name>A0A0E9PYQ3_ANGAN</name>